<keyword evidence="3" id="KW-1185">Reference proteome</keyword>
<reference evidence="2" key="1">
    <citation type="submission" date="2022-03" db="EMBL/GenBank/DDBJ databases">
        <title>Identification of a novel bacterium isolated from mangrove sediments.</title>
        <authorList>
            <person name="Pan X."/>
        </authorList>
    </citation>
    <scope>NUCLEOTIDE SEQUENCE</scope>
    <source>
        <strain evidence="2">B2637</strain>
    </source>
</reference>
<organism evidence="2 3">
    <name type="scientific">Novosphingobium mangrovi</name>
    <name type="common">ex Hu et al. 2023</name>
    <dbReference type="NCBI Taxonomy" id="2930094"/>
    <lineage>
        <taxon>Bacteria</taxon>
        <taxon>Pseudomonadati</taxon>
        <taxon>Pseudomonadota</taxon>
        <taxon>Alphaproteobacteria</taxon>
        <taxon>Sphingomonadales</taxon>
        <taxon>Sphingomonadaceae</taxon>
        <taxon>Novosphingobium</taxon>
    </lineage>
</organism>
<dbReference type="Pfam" id="PF22763">
    <property type="entry name" value="NrS1-1_pol-like_HBD"/>
    <property type="match status" value="1"/>
</dbReference>
<name>A0ABT0A9M4_9SPHN</name>
<feature type="domain" description="NrS-1 polymerase-like HBD" evidence="1">
    <location>
        <begin position="215"/>
        <end position="266"/>
    </location>
</feature>
<sequence>MTYERIPQEMREFPQWVCWKYEQRGSKPTKVPVNPATGRLASVTNSADWVSFEDACEFAKRDGIDGIGFVFTDVDPFTGIDLDGDGETEKRIAVEFPTYQEISPSGRGLHIIVRGDVTSGRRRGTIEIYSRERYFTMTGNVHREAPITDCGPQLHELWGLLRPSSADVDASEHFAAASEEDAAIYERAANAANGEKFLRLWNGDGSDLSGDQSGSAIDQALVNMLAFYTKDPEQIERLWLASPQGQREKTLTRDDYRQSTINRAFDRELPKVEFDFLAMKKKQDEKAEAAQLAATMEAFPVILASDFAGKAPMPRPWHVPDMIPGRTVTLLSGDGGTGKSLLALQLAVATAAGRTWLGASVREGGCFFLTAEDDTEEVHRRLIDIGRSEGIEPEQLQRLAIWPLAGGDALLTATDGRNGALKPTARFAALKGEIEARRPALIVLDTLADLFGGEENNRAQVRQFVGMLRGLALEFDAAVLLLAHPSLTGMNNGSGLSGSTAWNNSVRSRLYLKKHEANANGRILETMKANYGTTGGQVVLEWKTGAFVASGHISADPQHKKLAENATDELFLQLLADFEAKGTALSPQYQSPTRYAPRLMAKHPQAGGTNEGGFKLAMVRLMAAGRIREASVRINRRETLTLCAVPK</sequence>
<dbReference type="EMBL" id="JALHAT010000003">
    <property type="protein sequence ID" value="MCJ1959893.1"/>
    <property type="molecule type" value="Genomic_DNA"/>
</dbReference>
<protein>
    <submittedName>
        <fullName evidence="2">AAA family ATPase</fullName>
    </submittedName>
</protein>
<dbReference type="Proteomes" id="UP001162802">
    <property type="component" value="Unassembled WGS sequence"/>
</dbReference>
<dbReference type="Gene3D" id="3.40.50.300">
    <property type="entry name" value="P-loop containing nucleotide triphosphate hydrolases"/>
    <property type="match status" value="1"/>
</dbReference>
<accession>A0ABT0A9M4</accession>
<gene>
    <name evidence="2" type="ORF">MTR65_04280</name>
</gene>
<dbReference type="SUPFAM" id="SSF52540">
    <property type="entry name" value="P-loop containing nucleoside triphosphate hydrolases"/>
    <property type="match status" value="1"/>
</dbReference>
<evidence type="ECO:0000313" key="2">
    <source>
        <dbReference type="EMBL" id="MCJ1959893.1"/>
    </source>
</evidence>
<dbReference type="RefSeq" id="WP_243797392.1">
    <property type="nucleotide sequence ID" value="NZ_JALHAT010000003.1"/>
</dbReference>
<comment type="caution">
    <text evidence="2">The sequence shown here is derived from an EMBL/GenBank/DDBJ whole genome shotgun (WGS) entry which is preliminary data.</text>
</comment>
<dbReference type="Pfam" id="PF13481">
    <property type="entry name" value="AAA_25"/>
    <property type="match status" value="1"/>
</dbReference>
<dbReference type="InterPro" id="IPR054468">
    <property type="entry name" value="NrSPol-like_HBD"/>
</dbReference>
<evidence type="ECO:0000313" key="3">
    <source>
        <dbReference type="Proteomes" id="UP001162802"/>
    </source>
</evidence>
<dbReference type="InterPro" id="IPR027417">
    <property type="entry name" value="P-loop_NTPase"/>
</dbReference>
<proteinExistence type="predicted"/>
<evidence type="ECO:0000259" key="1">
    <source>
        <dbReference type="Pfam" id="PF22763"/>
    </source>
</evidence>